<evidence type="ECO:0000313" key="3">
    <source>
        <dbReference type="EMBL" id="MCA9382893.1"/>
    </source>
</evidence>
<organism evidence="3 4">
    <name type="scientific">Candidatus Dojkabacteria bacterium</name>
    <dbReference type="NCBI Taxonomy" id="2099670"/>
    <lineage>
        <taxon>Bacteria</taxon>
        <taxon>Candidatus Dojkabacteria</taxon>
    </lineage>
</organism>
<gene>
    <name evidence="3" type="ORF">KC909_00870</name>
</gene>
<keyword evidence="2" id="KW-0812">Transmembrane</keyword>
<accession>A0A955L592</accession>
<dbReference type="Proteomes" id="UP000783287">
    <property type="component" value="Unassembled WGS sequence"/>
</dbReference>
<dbReference type="EMBL" id="JAGQLK010000011">
    <property type="protein sequence ID" value="MCA9382893.1"/>
    <property type="molecule type" value="Genomic_DNA"/>
</dbReference>
<keyword evidence="2" id="KW-1133">Transmembrane helix</keyword>
<reference evidence="3" key="1">
    <citation type="submission" date="2020-04" db="EMBL/GenBank/DDBJ databases">
        <authorList>
            <person name="Zhang T."/>
        </authorList>
    </citation>
    <scope>NUCLEOTIDE SEQUENCE</scope>
    <source>
        <strain evidence="3">HKST-UBA14</strain>
    </source>
</reference>
<sequence length="246" mass="26216">MENTDAPAVKPVENMVAQSATAATKVTKPNKMMIFLVALTFVGFMCGGLLGLLLGMNLDGDDSADDTDMITETVVPTEALDDSEPPTPSESPSSGDGTGAPSCLDRSYTKPFGGFYEMTFSVVCNQNVYISSNFETGMTAYVNSSYVNFIYATDASPGYIAINVGEPGTDFHDSIKSGYDSTTGTEFTNSVGTTMFRETSSGPLGDYTTIYGTVNLGGTDYYFQVSYDGLTSTPEIDKVVDTLEFN</sequence>
<evidence type="ECO:0000313" key="4">
    <source>
        <dbReference type="Proteomes" id="UP000783287"/>
    </source>
</evidence>
<keyword evidence="2" id="KW-0472">Membrane</keyword>
<evidence type="ECO:0000256" key="2">
    <source>
        <dbReference type="SAM" id="Phobius"/>
    </source>
</evidence>
<name>A0A955L592_9BACT</name>
<feature type="transmembrane region" description="Helical" evidence="2">
    <location>
        <begin position="34"/>
        <end position="56"/>
    </location>
</feature>
<protein>
    <submittedName>
        <fullName evidence="3">Uncharacterized protein</fullName>
    </submittedName>
</protein>
<proteinExistence type="predicted"/>
<comment type="caution">
    <text evidence="3">The sequence shown here is derived from an EMBL/GenBank/DDBJ whole genome shotgun (WGS) entry which is preliminary data.</text>
</comment>
<reference evidence="3" key="2">
    <citation type="journal article" date="2021" name="Microbiome">
        <title>Successional dynamics and alternative stable states in a saline activated sludge microbial community over 9 years.</title>
        <authorList>
            <person name="Wang Y."/>
            <person name="Ye J."/>
            <person name="Ju F."/>
            <person name="Liu L."/>
            <person name="Boyd J.A."/>
            <person name="Deng Y."/>
            <person name="Parks D.H."/>
            <person name="Jiang X."/>
            <person name="Yin X."/>
            <person name="Woodcroft B.J."/>
            <person name="Tyson G.W."/>
            <person name="Hugenholtz P."/>
            <person name="Polz M.F."/>
            <person name="Zhang T."/>
        </authorList>
    </citation>
    <scope>NUCLEOTIDE SEQUENCE</scope>
    <source>
        <strain evidence="3">HKST-UBA14</strain>
    </source>
</reference>
<evidence type="ECO:0000256" key="1">
    <source>
        <dbReference type="SAM" id="MobiDB-lite"/>
    </source>
</evidence>
<feature type="region of interest" description="Disordered" evidence="1">
    <location>
        <begin position="76"/>
        <end position="102"/>
    </location>
</feature>
<dbReference type="AlphaFoldDB" id="A0A955L592"/>